<reference evidence="1 2" key="1">
    <citation type="submission" date="2024-03" db="EMBL/GenBank/DDBJ databases">
        <title>Human intestinal bacterial collection.</title>
        <authorList>
            <person name="Pauvert C."/>
            <person name="Hitch T.C.A."/>
            <person name="Clavel T."/>
        </authorList>
    </citation>
    <scope>NUCLEOTIDE SEQUENCE [LARGE SCALE GENOMIC DNA]</scope>
    <source>
        <strain evidence="1 2">CLA-SR-H028</strain>
    </source>
</reference>
<evidence type="ECO:0000313" key="1">
    <source>
        <dbReference type="EMBL" id="MEQ2431432.1"/>
    </source>
</evidence>
<protein>
    <submittedName>
        <fullName evidence="1">Uncharacterized protein</fullName>
    </submittedName>
</protein>
<organism evidence="1 2">
    <name type="scientific">Blautia caccae</name>
    <dbReference type="NCBI Taxonomy" id="3133175"/>
    <lineage>
        <taxon>Bacteria</taxon>
        <taxon>Bacillati</taxon>
        <taxon>Bacillota</taxon>
        <taxon>Clostridia</taxon>
        <taxon>Lachnospirales</taxon>
        <taxon>Lachnospiraceae</taxon>
        <taxon>Blautia</taxon>
    </lineage>
</organism>
<keyword evidence="2" id="KW-1185">Reference proteome</keyword>
<gene>
    <name evidence="1" type="ORF">WMO65_10495</name>
</gene>
<accession>A0ABV1DM45</accession>
<dbReference type="EMBL" id="JBBMFP010000008">
    <property type="protein sequence ID" value="MEQ2431432.1"/>
    <property type="molecule type" value="Genomic_DNA"/>
</dbReference>
<proteinExistence type="predicted"/>
<name>A0ABV1DM45_9FIRM</name>
<dbReference type="Proteomes" id="UP001457898">
    <property type="component" value="Unassembled WGS sequence"/>
</dbReference>
<comment type="caution">
    <text evidence="1">The sequence shown here is derived from an EMBL/GenBank/DDBJ whole genome shotgun (WGS) entry which is preliminary data.</text>
</comment>
<evidence type="ECO:0000313" key="2">
    <source>
        <dbReference type="Proteomes" id="UP001457898"/>
    </source>
</evidence>
<dbReference type="RefSeq" id="WP_343309762.1">
    <property type="nucleotide sequence ID" value="NZ_JBBMFP010000008.1"/>
</dbReference>
<sequence>MYEQMKEELLQAMRNILADNSKIITFTVYTKRQRFDAFIISQPDSFASPIFYFGDYFNSYMKNISPEDLAKEIVGIYYLSDNIGSLLNLAF</sequence>